<feature type="domain" description="DUF6534" evidence="2">
    <location>
        <begin position="2"/>
        <end position="80"/>
    </location>
</feature>
<organism evidence="3 4">
    <name type="scientific">Cerrena zonata</name>
    <dbReference type="NCBI Taxonomy" id="2478898"/>
    <lineage>
        <taxon>Eukaryota</taxon>
        <taxon>Fungi</taxon>
        <taxon>Dikarya</taxon>
        <taxon>Basidiomycota</taxon>
        <taxon>Agaricomycotina</taxon>
        <taxon>Agaricomycetes</taxon>
        <taxon>Polyporales</taxon>
        <taxon>Cerrenaceae</taxon>
        <taxon>Cerrena</taxon>
    </lineage>
</organism>
<keyword evidence="1" id="KW-0472">Membrane</keyword>
<evidence type="ECO:0000259" key="2">
    <source>
        <dbReference type="Pfam" id="PF20152"/>
    </source>
</evidence>
<feature type="transmembrane region" description="Helical" evidence="1">
    <location>
        <begin position="27"/>
        <end position="50"/>
    </location>
</feature>
<keyword evidence="1" id="KW-0812">Transmembrane</keyword>
<dbReference type="Proteomes" id="UP001385951">
    <property type="component" value="Unassembled WGS sequence"/>
</dbReference>
<evidence type="ECO:0000313" key="3">
    <source>
        <dbReference type="EMBL" id="KAK7693108.1"/>
    </source>
</evidence>
<name>A0AAW0GSD9_9APHY</name>
<comment type="caution">
    <text evidence="3">The sequence shown here is derived from an EMBL/GenBank/DDBJ whole genome shotgun (WGS) entry which is preliminary data.</text>
</comment>
<reference evidence="3 4" key="1">
    <citation type="submission" date="2022-09" db="EMBL/GenBank/DDBJ databases">
        <authorList>
            <person name="Palmer J.M."/>
        </authorList>
    </citation>
    <scope>NUCLEOTIDE SEQUENCE [LARGE SCALE GENOMIC DNA]</scope>
    <source>
        <strain evidence="3 4">DSM 7382</strain>
    </source>
</reference>
<feature type="transmembrane region" description="Helical" evidence="1">
    <location>
        <begin position="56"/>
        <end position="77"/>
    </location>
</feature>
<keyword evidence="1" id="KW-1133">Transmembrane helix</keyword>
<protein>
    <recommendedName>
        <fullName evidence="2">DUF6534 domain-containing protein</fullName>
    </recommendedName>
</protein>
<dbReference type="Pfam" id="PF20152">
    <property type="entry name" value="DUF6534"/>
    <property type="match status" value="1"/>
</dbReference>
<evidence type="ECO:0000313" key="4">
    <source>
        <dbReference type="Proteomes" id="UP001385951"/>
    </source>
</evidence>
<dbReference type="EMBL" id="JASBNA010000003">
    <property type="protein sequence ID" value="KAK7693108.1"/>
    <property type="molecule type" value="Genomic_DNA"/>
</dbReference>
<evidence type="ECO:0000256" key="1">
    <source>
        <dbReference type="SAM" id="Phobius"/>
    </source>
</evidence>
<dbReference type="InterPro" id="IPR045339">
    <property type="entry name" value="DUF6534"/>
</dbReference>
<gene>
    <name evidence="3" type="ORF">QCA50_002674</name>
</gene>
<proteinExistence type="predicted"/>
<keyword evidence="4" id="KW-1185">Reference proteome</keyword>
<dbReference type="AlphaFoldDB" id="A0AAW0GSD9"/>
<accession>A0AAW0GSD9</accession>
<sequence length="108" mass="11536">MVYYCRLGPIGLQTNRSSKLDYALNSLMTYSIHSGLITSAVSLGVAVTYACLKDNLVYVGLAAIVSKLYSNSLLGMLNARIHLRSMVYDGPAVNVNEALSESSDSAAV</sequence>